<accession>A0A261UKB2</accession>
<organism evidence="1 2">
    <name type="scientific">Bordetella genomosp. 11</name>
    <dbReference type="NCBI Taxonomy" id="1416808"/>
    <lineage>
        <taxon>Bacteria</taxon>
        <taxon>Pseudomonadati</taxon>
        <taxon>Pseudomonadota</taxon>
        <taxon>Betaproteobacteria</taxon>
        <taxon>Burkholderiales</taxon>
        <taxon>Alcaligenaceae</taxon>
        <taxon>Bordetella</taxon>
    </lineage>
</organism>
<dbReference type="RefSeq" id="WP_094843710.1">
    <property type="nucleotide sequence ID" value="NZ_NEVS01000004.1"/>
</dbReference>
<sequence>MRHDMFYDGQVLDWPGHGKFRASSGLPGHQLPDEYCAGDSGPIPPGYYKLMLADRGTAQDDGRNACALKPAWGMQAIPRGTAAGACEPYWANWGWNRARMEPADEATRRRCTPARGGFYLHDSIKGYSHGCIEVEGRIFPLLRTYVRSSHREAMILLVQYVPGQATYGGTRVQP</sequence>
<dbReference type="AlphaFoldDB" id="A0A261UKB2"/>
<dbReference type="OrthoDB" id="7059619at2"/>
<evidence type="ECO:0000313" key="1">
    <source>
        <dbReference type="EMBL" id="OZI62328.1"/>
    </source>
</evidence>
<evidence type="ECO:0000313" key="2">
    <source>
        <dbReference type="Proteomes" id="UP000215767"/>
    </source>
</evidence>
<proteinExistence type="predicted"/>
<name>A0A261UKB2_9BORD</name>
<comment type="caution">
    <text evidence="1">The sequence shown here is derived from an EMBL/GenBank/DDBJ whole genome shotgun (WGS) entry which is preliminary data.</text>
</comment>
<gene>
    <name evidence="1" type="ORF">CAL28_24345</name>
</gene>
<reference evidence="2" key="1">
    <citation type="submission" date="2017-05" db="EMBL/GenBank/DDBJ databases">
        <title>Complete and WGS of Bordetella genogroups.</title>
        <authorList>
            <person name="Spilker T."/>
            <person name="Lipuma J."/>
        </authorList>
    </citation>
    <scope>NUCLEOTIDE SEQUENCE [LARGE SCALE GENOMIC DNA]</scope>
    <source>
        <strain evidence="2">AU8856</strain>
    </source>
</reference>
<dbReference type="Proteomes" id="UP000215767">
    <property type="component" value="Unassembled WGS sequence"/>
</dbReference>
<keyword evidence="2" id="KW-1185">Reference proteome</keyword>
<protein>
    <submittedName>
        <fullName evidence="1">DUF2778 domain-containing protein</fullName>
    </submittedName>
</protein>
<dbReference type="EMBL" id="NEVS01000004">
    <property type="protein sequence ID" value="OZI62328.1"/>
    <property type="molecule type" value="Genomic_DNA"/>
</dbReference>